<keyword evidence="6" id="KW-1185">Reference proteome</keyword>
<name>A0A9E7PPG8_9EURY</name>
<gene>
    <name evidence="5" type="ORF">L6E24_00550</name>
</gene>
<keyword evidence="3" id="KW-0406">Ion transport</keyword>
<sequence length="385" mass="42562">MTEFEPGEVLSDLISGSFSGESGEYAVILFVFVIFIAIIIGAAISSGYIRLILNIAGFAHPVARVRSIGNPLVEKEKLRILAESHFPDEMMEHLRQFGYEIPLHRMYTEDESERFLREEYYRSMEKLLDSVPGSVRPFFIAYLKFSEAEEVKYILRAARGGTDLQAVSVGRLNTVLIRKLAHAESSGEIKAILKELDLISPDQEIGEISAVSLEELIDRHLYHSFINASGQVDVSLAEPIGLFAGHAVDIRNLKNISRAVSLGLDREDKLKQLIDGGIEFHGERLRDLASCTTAEAVTDACRGTLYQTALEKASGSGDPEKEMDNLLLETGASLAVKYHLGSGPLIRFAFARRIEHNNLIIAYNGVSAGMPAEEIMNMMAWEGAL</sequence>
<dbReference type="PANTHER" id="PTHR38682">
    <property type="entry name" value="V-TYPE ATP SYNTHASE SUBUNIT C"/>
    <property type="match status" value="1"/>
</dbReference>
<evidence type="ECO:0000256" key="3">
    <source>
        <dbReference type="ARBA" id="ARBA00023065"/>
    </source>
</evidence>
<comment type="similarity">
    <text evidence="1">Belongs to the V-ATPase V0D/AC39 subunit family.</text>
</comment>
<dbReference type="RefSeq" id="WP_257742795.1">
    <property type="nucleotide sequence ID" value="NZ_CP096115.1"/>
</dbReference>
<keyword evidence="2" id="KW-0813">Transport</keyword>
<accession>A0A9E7PPG8</accession>
<dbReference type="EMBL" id="CP096115">
    <property type="protein sequence ID" value="UUX92651.1"/>
    <property type="molecule type" value="Genomic_DNA"/>
</dbReference>
<keyword evidence="4" id="KW-0472">Membrane</keyword>
<proteinExistence type="inferred from homology"/>
<dbReference type="GO" id="GO:0046961">
    <property type="term" value="F:proton-transporting ATPase activity, rotational mechanism"/>
    <property type="evidence" value="ECO:0007669"/>
    <property type="project" value="InterPro"/>
</dbReference>
<dbReference type="InterPro" id="IPR035067">
    <property type="entry name" value="V-type_ATPase_csu/dsu"/>
</dbReference>
<feature type="transmembrane region" description="Helical" evidence="4">
    <location>
        <begin position="25"/>
        <end position="44"/>
    </location>
</feature>
<evidence type="ECO:0000256" key="4">
    <source>
        <dbReference type="SAM" id="Phobius"/>
    </source>
</evidence>
<dbReference type="Proteomes" id="UP001060368">
    <property type="component" value="Chromosome"/>
</dbReference>
<keyword evidence="4" id="KW-1133">Transmembrane helix</keyword>
<dbReference type="PANTHER" id="PTHR38682:SF1">
    <property type="entry name" value="V-TYPE ATP SYNTHASE SUBUNIT C"/>
    <property type="match status" value="1"/>
</dbReference>
<dbReference type="InterPro" id="IPR050873">
    <property type="entry name" value="V-ATPase_V0D/AC39_subunit"/>
</dbReference>
<dbReference type="Pfam" id="PF01992">
    <property type="entry name" value="vATP-synt_AC39"/>
    <property type="match status" value="1"/>
</dbReference>
<keyword evidence="4" id="KW-0812">Transmembrane</keyword>
<dbReference type="Gene3D" id="1.20.1690.10">
    <property type="entry name" value="V-type ATP synthase subunit C domain"/>
    <property type="match status" value="2"/>
</dbReference>
<dbReference type="Gene3D" id="1.10.132.50">
    <property type="entry name" value="ATP synthase (C/AC39) subunit, domain 3"/>
    <property type="match status" value="1"/>
</dbReference>
<dbReference type="SUPFAM" id="SSF103486">
    <property type="entry name" value="V-type ATP synthase subunit C"/>
    <property type="match status" value="1"/>
</dbReference>
<dbReference type="InterPro" id="IPR002843">
    <property type="entry name" value="ATPase_V0-cplx_csu/dsu"/>
</dbReference>
<reference evidence="5" key="1">
    <citation type="submission" date="2022-04" db="EMBL/GenBank/DDBJ databases">
        <title>Complete genome of Methanoplanus endosymbiosus DSM 3599.</title>
        <authorList>
            <person name="Chen S.-C."/>
            <person name="You Y.-T."/>
            <person name="Zhou Y.-Z."/>
            <person name="Lai M.-C."/>
        </authorList>
    </citation>
    <scope>NUCLEOTIDE SEQUENCE</scope>
    <source>
        <strain evidence="5">DSM 3599</strain>
    </source>
</reference>
<evidence type="ECO:0000313" key="6">
    <source>
        <dbReference type="Proteomes" id="UP001060368"/>
    </source>
</evidence>
<dbReference type="GeneID" id="74306138"/>
<dbReference type="AlphaFoldDB" id="A0A9E7PPG8"/>
<evidence type="ECO:0000256" key="1">
    <source>
        <dbReference type="ARBA" id="ARBA00006709"/>
    </source>
</evidence>
<dbReference type="InterPro" id="IPR044911">
    <property type="entry name" value="V-type_ATPase_csu/dsu_dom_3"/>
</dbReference>
<dbReference type="InterPro" id="IPR036079">
    <property type="entry name" value="ATPase_csu/dsu_sf"/>
</dbReference>
<dbReference type="KEGG" id="mend:L6E24_00550"/>
<evidence type="ECO:0000256" key="2">
    <source>
        <dbReference type="ARBA" id="ARBA00022448"/>
    </source>
</evidence>
<protein>
    <submittedName>
        <fullName evidence="5">V-type ATPase subunit</fullName>
    </submittedName>
</protein>
<evidence type="ECO:0000313" key="5">
    <source>
        <dbReference type="EMBL" id="UUX92651.1"/>
    </source>
</evidence>
<organism evidence="5 6">
    <name type="scientific">Methanoplanus endosymbiosus</name>
    <dbReference type="NCBI Taxonomy" id="33865"/>
    <lineage>
        <taxon>Archaea</taxon>
        <taxon>Methanobacteriati</taxon>
        <taxon>Methanobacteriota</taxon>
        <taxon>Stenosarchaea group</taxon>
        <taxon>Methanomicrobia</taxon>
        <taxon>Methanomicrobiales</taxon>
        <taxon>Methanomicrobiaceae</taxon>
        <taxon>Methanoplanus</taxon>
    </lineage>
</organism>